<dbReference type="PANTHER" id="PTHR43135:SF3">
    <property type="entry name" value="ALPHA-D-RIBOSE 1-METHYLPHOSPHONATE 5-TRIPHOSPHATE DIPHOSPHATASE"/>
    <property type="match status" value="1"/>
</dbReference>
<dbReference type="AlphaFoldDB" id="A0A9X8Y8M7"/>
<name>A0A9X8Y8M7_9FIRM</name>
<dbReference type="OrthoDB" id="9802793at2"/>
<reference evidence="2 3" key="1">
    <citation type="submission" date="2019-03" db="EMBL/GenBank/DDBJ databases">
        <title>Genomic Encyclopedia of Type Strains, Phase IV (KMG-IV): sequencing the most valuable type-strain genomes for metagenomic binning, comparative biology and taxonomic classification.</title>
        <authorList>
            <person name="Goeker M."/>
        </authorList>
    </citation>
    <scope>NUCLEOTIDE SEQUENCE [LARGE SCALE GENOMIC DNA]</scope>
    <source>
        <strain evidence="2 3">DSM 100433</strain>
    </source>
</reference>
<dbReference type="Pfam" id="PF01979">
    <property type="entry name" value="Amidohydro_1"/>
    <property type="match status" value="1"/>
</dbReference>
<feature type="domain" description="Amidohydrolase-related" evidence="1">
    <location>
        <begin position="53"/>
        <end position="403"/>
    </location>
</feature>
<comment type="caution">
    <text evidence="2">The sequence shown here is derived from an EMBL/GenBank/DDBJ whole genome shotgun (WGS) entry which is preliminary data.</text>
</comment>
<sequence length="408" mass="44644">MYVLKGRVIDGNGGAPIERGAVAVEGNRIIAVCNEWEYPVPENAEVIEVGDGTILPGFIEGHCHLGLGDDYFRIYREHAYHAVCRVVSEMKVLLDGGFTTLRECGGMTNYLKGAWEEGLIDGPRICSSGRCVIQTGGHLDYIKDFPIEFTKHHDRNFASEIADGVTEVRRTVRMHFREKCDFIKVMGTAGVACQGNKLFTREYSDEELRAFVQEAENYGSYVAIHAHGIDGIRAAIRAGVRSIEHASYIDERACEDLMKIGGWIVPTLATGHISLQNLDKRAPWVGPKLKAACAKKGETLRLAHEMGVTIGFGADYGGGEVTDFRLDGLEFPLLVSEGGLSPMEAIVAATKTGAHIVMREQELGTLECGKLADIVVCKGNPLQDIALLADQENIKVVLQDGKVKKRID</sequence>
<dbReference type="SUPFAM" id="SSF51556">
    <property type="entry name" value="Metallo-dependent hydrolases"/>
    <property type="match status" value="1"/>
</dbReference>
<dbReference type="CDD" id="cd01299">
    <property type="entry name" value="Met_dep_hydrolase_A"/>
    <property type="match status" value="1"/>
</dbReference>
<organism evidence="2 3">
    <name type="scientific">Harryflintia acetispora</name>
    <dbReference type="NCBI Taxonomy" id="1849041"/>
    <lineage>
        <taxon>Bacteria</taxon>
        <taxon>Bacillati</taxon>
        <taxon>Bacillota</taxon>
        <taxon>Clostridia</taxon>
        <taxon>Eubacteriales</taxon>
        <taxon>Oscillospiraceae</taxon>
        <taxon>Harryflintia</taxon>
    </lineage>
</organism>
<gene>
    <name evidence="2" type="ORF">EDD78_103221</name>
</gene>
<accession>A0A9X8Y8M7</accession>
<dbReference type="SUPFAM" id="SSF51338">
    <property type="entry name" value="Composite domain of metallo-dependent hydrolases"/>
    <property type="match status" value="1"/>
</dbReference>
<evidence type="ECO:0000313" key="3">
    <source>
        <dbReference type="Proteomes" id="UP000294682"/>
    </source>
</evidence>
<dbReference type="GO" id="GO:0016810">
    <property type="term" value="F:hydrolase activity, acting on carbon-nitrogen (but not peptide) bonds"/>
    <property type="evidence" value="ECO:0007669"/>
    <property type="project" value="InterPro"/>
</dbReference>
<dbReference type="Gene3D" id="3.20.20.140">
    <property type="entry name" value="Metal-dependent hydrolases"/>
    <property type="match status" value="1"/>
</dbReference>
<dbReference type="EMBL" id="SLUK01000003">
    <property type="protein sequence ID" value="TCL44183.1"/>
    <property type="molecule type" value="Genomic_DNA"/>
</dbReference>
<dbReference type="InterPro" id="IPR057744">
    <property type="entry name" value="OTAase-like"/>
</dbReference>
<dbReference type="Proteomes" id="UP000294682">
    <property type="component" value="Unassembled WGS sequence"/>
</dbReference>
<proteinExistence type="predicted"/>
<dbReference type="Gene3D" id="2.30.40.10">
    <property type="entry name" value="Urease, subunit C, domain 1"/>
    <property type="match status" value="1"/>
</dbReference>
<keyword evidence="3" id="KW-1185">Reference proteome</keyword>
<dbReference type="RefSeq" id="WP_079699031.1">
    <property type="nucleotide sequence ID" value="NZ_SLUK01000003.1"/>
</dbReference>
<evidence type="ECO:0000259" key="1">
    <source>
        <dbReference type="Pfam" id="PF01979"/>
    </source>
</evidence>
<dbReference type="InterPro" id="IPR006680">
    <property type="entry name" value="Amidohydro-rel"/>
</dbReference>
<dbReference type="InterPro" id="IPR011059">
    <property type="entry name" value="Metal-dep_hydrolase_composite"/>
</dbReference>
<protein>
    <submittedName>
        <fullName evidence="2">Imidazolonepropionase-like amidohydrolase</fullName>
    </submittedName>
</protein>
<evidence type="ECO:0000313" key="2">
    <source>
        <dbReference type="EMBL" id="TCL44183.1"/>
    </source>
</evidence>
<dbReference type="InterPro" id="IPR051781">
    <property type="entry name" value="Metallo-dep_Hydrolase"/>
</dbReference>
<dbReference type="InterPro" id="IPR032466">
    <property type="entry name" value="Metal_Hydrolase"/>
</dbReference>
<dbReference type="PANTHER" id="PTHR43135">
    <property type="entry name" value="ALPHA-D-RIBOSE 1-METHYLPHOSPHONATE 5-TRIPHOSPHATE DIPHOSPHATASE"/>
    <property type="match status" value="1"/>
</dbReference>